<dbReference type="EMBL" id="LAZR01003511">
    <property type="protein sequence ID" value="KKN17514.1"/>
    <property type="molecule type" value="Genomic_DNA"/>
</dbReference>
<comment type="caution">
    <text evidence="1">The sequence shown here is derived from an EMBL/GenBank/DDBJ whole genome shotgun (WGS) entry which is preliminary data.</text>
</comment>
<organism evidence="1">
    <name type="scientific">marine sediment metagenome</name>
    <dbReference type="NCBI Taxonomy" id="412755"/>
    <lineage>
        <taxon>unclassified sequences</taxon>
        <taxon>metagenomes</taxon>
        <taxon>ecological metagenomes</taxon>
    </lineage>
</organism>
<proteinExistence type="predicted"/>
<dbReference type="AlphaFoldDB" id="A0A0F9NHT5"/>
<accession>A0A0F9NHT5</accession>
<protein>
    <submittedName>
        <fullName evidence="1">Uncharacterized protein</fullName>
    </submittedName>
</protein>
<evidence type="ECO:0000313" key="1">
    <source>
        <dbReference type="EMBL" id="KKN17514.1"/>
    </source>
</evidence>
<reference evidence="1" key="1">
    <citation type="journal article" date="2015" name="Nature">
        <title>Complex archaea that bridge the gap between prokaryotes and eukaryotes.</title>
        <authorList>
            <person name="Spang A."/>
            <person name="Saw J.H."/>
            <person name="Jorgensen S.L."/>
            <person name="Zaremba-Niedzwiedzka K."/>
            <person name="Martijn J."/>
            <person name="Lind A.E."/>
            <person name="van Eijk R."/>
            <person name="Schleper C."/>
            <person name="Guy L."/>
            <person name="Ettema T.J."/>
        </authorList>
    </citation>
    <scope>NUCLEOTIDE SEQUENCE</scope>
</reference>
<name>A0A0F9NHT5_9ZZZZ</name>
<gene>
    <name evidence="1" type="ORF">LCGC14_0964990</name>
</gene>
<sequence>MEQAIIQIPQGKSPQEDRMRTIGKCAYCKDPIYGFQELRVGDSVIPSHKGCLVHKLTIE</sequence>